<dbReference type="InterPro" id="IPR029063">
    <property type="entry name" value="SAM-dependent_MTases_sf"/>
</dbReference>
<keyword evidence="2" id="KW-0489">Methyltransferase</keyword>
<comment type="similarity">
    <text evidence="1">Belongs to the CFA/CMAS family.</text>
</comment>
<evidence type="ECO:0000256" key="4">
    <source>
        <dbReference type="ARBA" id="ARBA00022691"/>
    </source>
</evidence>
<accession>A0ABR5F5X0</accession>
<dbReference type="Pfam" id="PF02353">
    <property type="entry name" value="CMAS"/>
    <property type="match status" value="1"/>
</dbReference>
<evidence type="ECO:0000256" key="2">
    <source>
        <dbReference type="ARBA" id="ARBA00022603"/>
    </source>
</evidence>
<protein>
    <submittedName>
        <fullName evidence="6">Cyclopropane-fatty-acyl-phospholipid synthase</fullName>
    </submittedName>
</protein>
<dbReference type="Gene3D" id="3.40.50.150">
    <property type="entry name" value="Vaccinia Virus protein VP39"/>
    <property type="match status" value="1"/>
</dbReference>
<gene>
    <name evidence="6" type="ORF">FrCorBMG51_06715</name>
</gene>
<sequence>MMTITGPRTDTALADTNQHYDLDPEIFGLFLDPSRKYSCGLYRSETDTLADAQINKLRFVAERLGLRGGERLLDVGCGWGSLLLFMAREHACRATGISPAARQHAYISGRARELGVADQVSTWQGHFEEIDLPAGSFDAVTMLGSIVHMPDLTAVFARARALLRRGGTLYVSESCFRNAAAHGAFHRRAGTRFVGETIFGWGDMRPLSDLVRGAEDAGFSIVGLDDLTADYRRTIDDWLTNVRSATDDIERIRPGLTGELERYLEIANAGWGYTTKHYALTCRKTR</sequence>
<evidence type="ECO:0000256" key="1">
    <source>
        <dbReference type="ARBA" id="ARBA00010815"/>
    </source>
</evidence>
<name>A0ABR5F5X0_9ACTN</name>
<evidence type="ECO:0000256" key="5">
    <source>
        <dbReference type="ARBA" id="ARBA00023098"/>
    </source>
</evidence>
<dbReference type="Proteomes" id="UP000035425">
    <property type="component" value="Unassembled WGS sequence"/>
</dbReference>
<evidence type="ECO:0000313" key="7">
    <source>
        <dbReference type="Proteomes" id="UP000035425"/>
    </source>
</evidence>
<dbReference type="PANTHER" id="PTHR43667:SF1">
    <property type="entry name" value="CYCLOPROPANE-FATTY-ACYL-PHOSPHOLIPID SYNTHASE"/>
    <property type="match status" value="1"/>
</dbReference>
<dbReference type="SUPFAM" id="SSF53335">
    <property type="entry name" value="S-adenosyl-L-methionine-dependent methyltransferases"/>
    <property type="match status" value="1"/>
</dbReference>
<reference evidence="6 7" key="1">
    <citation type="submission" date="2014-12" db="EMBL/GenBank/DDBJ databases">
        <title>Frankia sp. BMG5.1 draft genome.</title>
        <authorList>
            <person name="Gtari M."/>
            <person name="Ghodhbane-Gtari F."/>
            <person name="Nouioui I."/>
            <person name="Ktari A."/>
            <person name="Hezbri K."/>
            <person name="Mimouni W."/>
            <person name="Sbissi I."/>
            <person name="Ayari A."/>
            <person name="Yamanaka T."/>
            <person name="Normand P."/>
            <person name="Tisa L.S."/>
            <person name="Boudabous A."/>
        </authorList>
    </citation>
    <scope>NUCLEOTIDE SEQUENCE [LARGE SCALE GENOMIC DNA]</scope>
    <source>
        <strain evidence="6 7">BMG5.1</strain>
    </source>
</reference>
<proteinExistence type="inferred from homology"/>
<dbReference type="RefSeq" id="WP_047222228.1">
    <property type="nucleotide sequence ID" value="NZ_JWIO01000007.1"/>
</dbReference>
<dbReference type="InterPro" id="IPR050723">
    <property type="entry name" value="CFA/CMAS"/>
</dbReference>
<evidence type="ECO:0000313" key="6">
    <source>
        <dbReference type="EMBL" id="KLL12136.1"/>
    </source>
</evidence>
<keyword evidence="5" id="KW-0443">Lipid metabolism</keyword>
<dbReference type="CDD" id="cd02440">
    <property type="entry name" value="AdoMet_MTases"/>
    <property type="match status" value="1"/>
</dbReference>
<keyword evidence="3" id="KW-0808">Transferase</keyword>
<evidence type="ECO:0000256" key="3">
    <source>
        <dbReference type="ARBA" id="ARBA00022679"/>
    </source>
</evidence>
<comment type="caution">
    <text evidence="6">The sequence shown here is derived from an EMBL/GenBank/DDBJ whole genome shotgun (WGS) entry which is preliminary data.</text>
</comment>
<organism evidence="6 7">
    <name type="scientific">Protofrankia coriariae</name>
    <dbReference type="NCBI Taxonomy" id="1562887"/>
    <lineage>
        <taxon>Bacteria</taxon>
        <taxon>Bacillati</taxon>
        <taxon>Actinomycetota</taxon>
        <taxon>Actinomycetes</taxon>
        <taxon>Frankiales</taxon>
        <taxon>Frankiaceae</taxon>
        <taxon>Protofrankia</taxon>
    </lineage>
</organism>
<keyword evidence="4" id="KW-0949">S-adenosyl-L-methionine</keyword>
<dbReference type="PANTHER" id="PTHR43667">
    <property type="entry name" value="CYCLOPROPANE-FATTY-ACYL-PHOSPHOLIPID SYNTHASE"/>
    <property type="match status" value="1"/>
</dbReference>
<keyword evidence="7" id="KW-1185">Reference proteome</keyword>
<dbReference type="EMBL" id="JWIO01000007">
    <property type="protein sequence ID" value="KLL12136.1"/>
    <property type="molecule type" value="Genomic_DNA"/>
</dbReference>